<dbReference type="Pfam" id="PF08100">
    <property type="entry name" value="Dimerisation"/>
    <property type="match status" value="1"/>
</dbReference>
<evidence type="ECO:0000256" key="3">
    <source>
        <dbReference type="ARBA" id="ARBA00022691"/>
    </source>
</evidence>
<dbReference type="EMBL" id="ML736261">
    <property type="protein sequence ID" value="KAE8375431.1"/>
    <property type="molecule type" value="Genomic_DNA"/>
</dbReference>
<evidence type="ECO:0000256" key="4">
    <source>
        <dbReference type="PIRSR" id="PIRSR005739-1"/>
    </source>
</evidence>
<evidence type="ECO:0000259" key="6">
    <source>
        <dbReference type="Pfam" id="PF08100"/>
    </source>
</evidence>
<dbReference type="Pfam" id="PF00891">
    <property type="entry name" value="Methyltransf_2"/>
    <property type="match status" value="1"/>
</dbReference>
<keyword evidence="3" id="KW-0949">S-adenosyl-L-methionine</keyword>
<dbReference type="Gene3D" id="1.10.10.10">
    <property type="entry name" value="Winged helix-like DNA-binding domain superfamily/Winged helix DNA-binding domain"/>
    <property type="match status" value="1"/>
</dbReference>
<sequence>MQQPNLQRIKTLLKDIEASVEKYKTTNSEIARLAALKKSLKLSSALESPKAAIIKLFFSPTKVMVIKATHDLSLFTALVKSKKAVSPQDLAEETGGHPLLIERLMRVVASIDFVEQQGNDKYSSNRLSEEMVNKKSTAFDDFGPAVFKTPDFFRETNYQNPEDHSTGPMQYTYNSQLTVFEWLAANPGAHNLFHAYVESFRDGQHFWVDWYPVQERILDSYIGTSDDPLIVDVAGGSGRDILAFQRRFPHAEGRLILEDLPAVVNDDHFRGQALEKVAYDVFTPQPIQGARVYYLKFTLHEFSDDNCKRILKNIAQTMTKGYSKLLIEEFFPSQQDTNSFHAMVDMLLIWVKILQSAGPTLNRFWYFKTEGPGILEAEL</sequence>
<evidence type="ECO:0000256" key="2">
    <source>
        <dbReference type="ARBA" id="ARBA00022679"/>
    </source>
</evidence>
<accession>A0A5N7B0C2</accession>
<dbReference type="AlphaFoldDB" id="A0A5N7B0C2"/>
<proteinExistence type="predicted"/>
<feature type="domain" description="O-methyltransferase dimerisation" evidence="6">
    <location>
        <begin position="56"/>
        <end position="132"/>
    </location>
</feature>
<reference evidence="7 8" key="1">
    <citation type="submission" date="2019-04" db="EMBL/GenBank/DDBJ databases">
        <title>Friends and foes A comparative genomics studyof 23 Aspergillus species from section Flavi.</title>
        <authorList>
            <consortium name="DOE Joint Genome Institute"/>
            <person name="Kjaerbolling I."/>
            <person name="Vesth T."/>
            <person name="Frisvad J.C."/>
            <person name="Nybo J.L."/>
            <person name="Theobald S."/>
            <person name="Kildgaard S."/>
            <person name="Isbrandt T."/>
            <person name="Kuo A."/>
            <person name="Sato A."/>
            <person name="Lyhne E.K."/>
            <person name="Kogle M.E."/>
            <person name="Wiebenga A."/>
            <person name="Kun R.S."/>
            <person name="Lubbers R.J."/>
            <person name="Makela M.R."/>
            <person name="Barry K."/>
            <person name="Chovatia M."/>
            <person name="Clum A."/>
            <person name="Daum C."/>
            <person name="Haridas S."/>
            <person name="He G."/>
            <person name="LaButti K."/>
            <person name="Lipzen A."/>
            <person name="Mondo S."/>
            <person name="Riley R."/>
            <person name="Salamov A."/>
            <person name="Simmons B.A."/>
            <person name="Magnuson J.K."/>
            <person name="Henrissat B."/>
            <person name="Mortensen U.H."/>
            <person name="Larsen T.O."/>
            <person name="Devries R.P."/>
            <person name="Grigoriev I.V."/>
            <person name="Machida M."/>
            <person name="Baker S.E."/>
            <person name="Andersen M.R."/>
        </authorList>
    </citation>
    <scope>NUCLEOTIDE SEQUENCE [LARGE SCALE GENOMIC DNA]</scope>
    <source>
        <strain evidence="7 8">IBT 29228</strain>
    </source>
</reference>
<dbReference type="PANTHER" id="PTHR43712">
    <property type="entry name" value="PUTATIVE (AFU_ORTHOLOGUE AFUA_4G14580)-RELATED"/>
    <property type="match status" value="1"/>
</dbReference>
<dbReference type="Gene3D" id="3.40.50.150">
    <property type="entry name" value="Vaccinia Virus protein VP39"/>
    <property type="match status" value="1"/>
</dbReference>
<dbReference type="SUPFAM" id="SSF46785">
    <property type="entry name" value="Winged helix' DNA-binding domain"/>
    <property type="match status" value="1"/>
</dbReference>
<evidence type="ECO:0000313" key="7">
    <source>
        <dbReference type="EMBL" id="KAE8375431.1"/>
    </source>
</evidence>
<feature type="active site" description="Proton acceptor" evidence="4">
    <location>
        <position position="300"/>
    </location>
</feature>
<dbReference type="GO" id="GO:0044550">
    <property type="term" value="P:secondary metabolite biosynthetic process"/>
    <property type="evidence" value="ECO:0007669"/>
    <property type="project" value="UniProtKB-ARBA"/>
</dbReference>
<name>A0A5N7B0C2_9EURO</name>
<dbReference type="GO" id="GO:0032259">
    <property type="term" value="P:methylation"/>
    <property type="evidence" value="ECO:0007669"/>
    <property type="project" value="UniProtKB-KW"/>
</dbReference>
<dbReference type="InterPro" id="IPR036390">
    <property type="entry name" value="WH_DNA-bd_sf"/>
</dbReference>
<evidence type="ECO:0000256" key="1">
    <source>
        <dbReference type="ARBA" id="ARBA00022603"/>
    </source>
</evidence>
<protein>
    <submittedName>
        <fullName evidence="7">S-adenosyl-L-methionine-dependent methyltransferase</fullName>
    </submittedName>
</protein>
<dbReference type="PROSITE" id="PS51683">
    <property type="entry name" value="SAM_OMT_II"/>
    <property type="match status" value="1"/>
</dbReference>
<dbReference type="InterPro" id="IPR016461">
    <property type="entry name" value="COMT-like"/>
</dbReference>
<gene>
    <name evidence="7" type="ORF">BDV26DRAFT_283499</name>
</gene>
<keyword evidence="1 7" id="KW-0489">Methyltransferase</keyword>
<keyword evidence="8" id="KW-1185">Reference proteome</keyword>
<dbReference type="InterPro" id="IPR036388">
    <property type="entry name" value="WH-like_DNA-bd_sf"/>
</dbReference>
<keyword evidence="2 7" id="KW-0808">Transferase</keyword>
<dbReference type="InterPro" id="IPR001077">
    <property type="entry name" value="COMT_C"/>
</dbReference>
<evidence type="ECO:0000259" key="5">
    <source>
        <dbReference type="Pfam" id="PF00891"/>
    </source>
</evidence>
<organism evidence="7 8">
    <name type="scientific">Aspergillus bertholletiae</name>
    <dbReference type="NCBI Taxonomy" id="1226010"/>
    <lineage>
        <taxon>Eukaryota</taxon>
        <taxon>Fungi</taxon>
        <taxon>Dikarya</taxon>
        <taxon>Ascomycota</taxon>
        <taxon>Pezizomycotina</taxon>
        <taxon>Eurotiomycetes</taxon>
        <taxon>Eurotiomycetidae</taxon>
        <taxon>Eurotiales</taxon>
        <taxon>Aspergillaceae</taxon>
        <taxon>Aspergillus</taxon>
        <taxon>Aspergillus subgen. Circumdati</taxon>
    </lineage>
</organism>
<dbReference type="InterPro" id="IPR012967">
    <property type="entry name" value="COMT_dimerisation"/>
</dbReference>
<dbReference type="InterPro" id="IPR029063">
    <property type="entry name" value="SAM-dependent_MTases_sf"/>
</dbReference>
<dbReference type="PANTHER" id="PTHR43712:SF1">
    <property type="entry name" value="HYPOTHETICAL O-METHYLTRANSFERASE (EUROFUNG)-RELATED"/>
    <property type="match status" value="1"/>
</dbReference>
<dbReference type="SUPFAM" id="SSF53335">
    <property type="entry name" value="S-adenosyl-L-methionine-dependent methyltransferases"/>
    <property type="match status" value="1"/>
</dbReference>
<dbReference type="GO" id="GO:0046983">
    <property type="term" value="F:protein dimerization activity"/>
    <property type="evidence" value="ECO:0007669"/>
    <property type="project" value="InterPro"/>
</dbReference>
<dbReference type="OrthoDB" id="1535081at2759"/>
<dbReference type="PIRSF" id="PIRSF005739">
    <property type="entry name" value="O-mtase"/>
    <property type="match status" value="1"/>
</dbReference>
<dbReference type="Proteomes" id="UP000326198">
    <property type="component" value="Unassembled WGS sequence"/>
</dbReference>
<evidence type="ECO:0000313" key="8">
    <source>
        <dbReference type="Proteomes" id="UP000326198"/>
    </source>
</evidence>
<feature type="domain" description="O-methyltransferase C-terminal" evidence="5">
    <location>
        <begin position="215"/>
        <end position="349"/>
    </location>
</feature>
<dbReference type="GO" id="GO:0008171">
    <property type="term" value="F:O-methyltransferase activity"/>
    <property type="evidence" value="ECO:0007669"/>
    <property type="project" value="InterPro"/>
</dbReference>